<name>A0A9W4URV3_9PLEO</name>
<keyword evidence="4" id="KW-0378">Hydrolase</keyword>
<dbReference type="Pfam" id="PF00962">
    <property type="entry name" value="A_deaminase"/>
    <property type="match status" value="1"/>
</dbReference>
<dbReference type="GO" id="GO:0004000">
    <property type="term" value="F:adenosine deaminase activity"/>
    <property type="evidence" value="ECO:0007669"/>
    <property type="project" value="TreeGrafter"/>
</dbReference>
<dbReference type="InterPro" id="IPR001365">
    <property type="entry name" value="A_deaminase_dom"/>
</dbReference>
<evidence type="ECO:0000256" key="2">
    <source>
        <dbReference type="ARBA" id="ARBA00006676"/>
    </source>
</evidence>
<evidence type="ECO:0000313" key="10">
    <source>
        <dbReference type="Proteomes" id="UP001152607"/>
    </source>
</evidence>
<dbReference type="AlphaFoldDB" id="A0A9W4URV3"/>
<comment type="catalytic activity">
    <reaction evidence="7">
        <text>N(6)-methyl-AMP + H2O + H(+) = IMP + methylamine</text>
        <dbReference type="Rhea" id="RHEA:16001"/>
        <dbReference type="ChEBI" id="CHEBI:15377"/>
        <dbReference type="ChEBI" id="CHEBI:15378"/>
        <dbReference type="ChEBI" id="CHEBI:58053"/>
        <dbReference type="ChEBI" id="CHEBI:59338"/>
        <dbReference type="ChEBI" id="CHEBI:144842"/>
    </reaction>
    <physiologicalReaction direction="left-to-right" evidence="7">
        <dbReference type="Rhea" id="RHEA:16002"/>
    </physiologicalReaction>
</comment>
<protein>
    <recommendedName>
        <fullName evidence="8">Adenosine deaminase domain-containing protein</fullName>
    </recommendedName>
</protein>
<dbReference type="SUPFAM" id="SSF51556">
    <property type="entry name" value="Metallo-dependent hydrolases"/>
    <property type="match status" value="1"/>
</dbReference>
<keyword evidence="5" id="KW-0862">Zinc</keyword>
<dbReference type="GO" id="GO:0046872">
    <property type="term" value="F:metal ion binding"/>
    <property type="evidence" value="ECO:0007669"/>
    <property type="project" value="UniProtKB-KW"/>
</dbReference>
<evidence type="ECO:0000256" key="7">
    <source>
        <dbReference type="ARBA" id="ARBA00048787"/>
    </source>
</evidence>
<dbReference type="GO" id="GO:0046103">
    <property type="term" value="P:inosine biosynthetic process"/>
    <property type="evidence" value="ECO:0007669"/>
    <property type="project" value="TreeGrafter"/>
</dbReference>
<dbReference type="EMBL" id="CAOQHR010000011">
    <property type="protein sequence ID" value="CAI6341191.1"/>
    <property type="molecule type" value="Genomic_DNA"/>
</dbReference>
<evidence type="ECO:0000256" key="3">
    <source>
        <dbReference type="ARBA" id="ARBA00022723"/>
    </source>
</evidence>
<dbReference type="GO" id="GO:0006154">
    <property type="term" value="P:adenosine catabolic process"/>
    <property type="evidence" value="ECO:0007669"/>
    <property type="project" value="TreeGrafter"/>
</dbReference>
<organism evidence="9 10">
    <name type="scientific">Periconia digitata</name>
    <dbReference type="NCBI Taxonomy" id="1303443"/>
    <lineage>
        <taxon>Eukaryota</taxon>
        <taxon>Fungi</taxon>
        <taxon>Dikarya</taxon>
        <taxon>Ascomycota</taxon>
        <taxon>Pezizomycotina</taxon>
        <taxon>Dothideomycetes</taxon>
        <taxon>Pleosporomycetidae</taxon>
        <taxon>Pleosporales</taxon>
        <taxon>Massarineae</taxon>
        <taxon>Periconiaceae</taxon>
        <taxon>Periconia</taxon>
    </lineage>
</organism>
<dbReference type="InterPro" id="IPR032466">
    <property type="entry name" value="Metal_Hydrolase"/>
</dbReference>
<proteinExistence type="inferred from homology"/>
<reference evidence="9" key="1">
    <citation type="submission" date="2023-01" db="EMBL/GenBank/DDBJ databases">
        <authorList>
            <person name="Van Ghelder C."/>
            <person name="Rancurel C."/>
        </authorList>
    </citation>
    <scope>NUCLEOTIDE SEQUENCE</scope>
    <source>
        <strain evidence="9">CNCM I-4278</strain>
    </source>
</reference>
<dbReference type="InterPro" id="IPR006330">
    <property type="entry name" value="Ado/ade_deaminase"/>
</dbReference>
<dbReference type="Proteomes" id="UP001152607">
    <property type="component" value="Unassembled WGS sequence"/>
</dbReference>
<sequence length="453" mass="50190">MVRLFLPFAFPFFPFRPRLLRQVANLLGGSFFRPAVALGQIGLWLRPIGCSVIKLVHSADGSTCSAHPPIHDAPPFIRLPIHNFISSALLTLPAGTIAILCARSTMAHHPPPPVDPHYTRSLPKIELHAHLTGSITRQCLHQIWNTKKSRDPAYALLDPLVAMLPEYDINTFFPLFSTYTYKLCNDLYSIEYSTKAVLQDFQQDGVVYLELRTTPRAVPEAAITKSDYVKSILTILQNHNTSPENTMRAYLTLSVDRRNSPAEAEEVVDLALQFQSAGVVGLDLCGDCAKGDARTFSKAFARAKAAGLKVTLHFAEVEASATDLELETLLSFQPDRLGHVIQVKDIFKEQIEKNGIGIELCLSCNVQAKMIKGSYPDHHFGTWRHSSVPLALSTDDVGVFGSPLSQEYFLAATHFGLDRGQLKALAERPIPCIFGGEDEQARLRNLFSQFSHV</sequence>
<keyword evidence="6" id="KW-0546">Nucleotide metabolism</keyword>
<keyword evidence="3" id="KW-0479">Metal-binding</keyword>
<comment type="cofactor">
    <cofactor evidence="1">
        <name>Zn(2+)</name>
        <dbReference type="ChEBI" id="CHEBI:29105"/>
    </cofactor>
</comment>
<comment type="similarity">
    <text evidence="2">Belongs to the metallo-dependent hydrolases superfamily. Adenosine and AMP deaminases family.</text>
</comment>
<feature type="domain" description="Adenosine deaminase" evidence="8">
    <location>
        <begin position="123"/>
        <end position="445"/>
    </location>
</feature>
<comment type="caution">
    <text evidence="9">The sequence shown here is derived from an EMBL/GenBank/DDBJ whole genome shotgun (WGS) entry which is preliminary data.</text>
</comment>
<dbReference type="Gene3D" id="3.20.20.140">
    <property type="entry name" value="Metal-dependent hydrolases"/>
    <property type="match status" value="1"/>
</dbReference>
<dbReference type="GO" id="GO:0009117">
    <property type="term" value="P:nucleotide metabolic process"/>
    <property type="evidence" value="ECO:0007669"/>
    <property type="project" value="UniProtKB-KW"/>
</dbReference>
<evidence type="ECO:0000259" key="8">
    <source>
        <dbReference type="Pfam" id="PF00962"/>
    </source>
</evidence>
<gene>
    <name evidence="9" type="ORF">PDIGIT_LOCUS14384</name>
</gene>
<evidence type="ECO:0000256" key="6">
    <source>
        <dbReference type="ARBA" id="ARBA00023080"/>
    </source>
</evidence>
<evidence type="ECO:0000256" key="4">
    <source>
        <dbReference type="ARBA" id="ARBA00022801"/>
    </source>
</evidence>
<keyword evidence="10" id="KW-1185">Reference proteome</keyword>
<evidence type="ECO:0000256" key="5">
    <source>
        <dbReference type="ARBA" id="ARBA00022833"/>
    </source>
</evidence>
<accession>A0A9W4URV3</accession>
<dbReference type="PANTHER" id="PTHR11409">
    <property type="entry name" value="ADENOSINE DEAMINASE"/>
    <property type="match status" value="1"/>
</dbReference>
<evidence type="ECO:0000313" key="9">
    <source>
        <dbReference type="EMBL" id="CAI6341191.1"/>
    </source>
</evidence>
<dbReference type="OrthoDB" id="272271at2759"/>
<evidence type="ECO:0000256" key="1">
    <source>
        <dbReference type="ARBA" id="ARBA00001947"/>
    </source>
</evidence>
<dbReference type="PANTHER" id="PTHR11409:SF42">
    <property type="entry name" value="ADENOSINE DEAMINASE-LIKE PROTEIN"/>
    <property type="match status" value="1"/>
</dbReference>